<dbReference type="EMBL" id="JANPWB010000004">
    <property type="protein sequence ID" value="KAJ1194768.1"/>
    <property type="molecule type" value="Genomic_DNA"/>
</dbReference>
<accession>A0AAV7V458</accession>
<comment type="caution">
    <text evidence="2">The sequence shown here is derived from an EMBL/GenBank/DDBJ whole genome shotgun (WGS) entry which is preliminary data.</text>
</comment>
<gene>
    <name evidence="2" type="ORF">NDU88_004054</name>
</gene>
<keyword evidence="3" id="KW-1185">Reference proteome</keyword>
<name>A0AAV7V458_PLEWA</name>
<protein>
    <submittedName>
        <fullName evidence="2">Uncharacterized protein</fullName>
    </submittedName>
</protein>
<feature type="compositionally biased region" description="Low complexity" evidence="1">
    <location>
        <begin position="9"/>
        <end position="19"/>
    </location>
</feature>
<sequence>MSGLGVRGVGPPRRGAVGVDIGGPADHSGTKWRAERCAALWLVRPDEPLGRFLPGAAEWYARDGERDYGHWDDTCGLSLY</sequence>
<proteinExistence type="predicted"/>
<feature type="region of interest" description="Disordered" evidence="1">
    <location>
        <begin position="1"/>
        <end position="29"/>
    </location>
</feature>
<dbReference type="Proteomes" id="UP001066276">
    <property type="component" value="Chromosome 2_2"/>
</dbReference>
<reference evidence="2" key="1">
    <citation type="journal article" date="2022" name="bioRxiv">
        <title>Sequencing and chromosome-scale assembly of the giantPleurodeles waltlgenome.</title>
        <authorList>
            <person name="Brown T."/>
            <person name="Elewa A."/>
            <person name="Iarovenko S."/>
            <person name="Subramanian E."/>
            <person name="Araus A.J."/>
            <person name="Petzold A."/>
            <person name="Susuki M."/>
            <person name="Suzuki K.-i.T."/>
            <person name="Hayashi T."/>
            <person name="Toyoda A."/>
            <person name="Oliveira C."/>
            <person name="Osipova E."/>
            <person name="Leigh N.D."/>
            <person name="Simon A."/>
            <person name="Yun M.H."/>
        </authorList>
    </citation>
    <scope>NUCLEOTIDE SEQUENCE</scope>
    <source>
        <strain evidence="2">20211129_DDA</strain>
        <tissue evidence="2">Liver</tissue>
    </source>
</reference>
<organism evidence="2 3">
    <name type="scientific">Pleurodeles waltl</name>
    <name type="common">Iberian ribbed newt</name>
    <dbReference type="NCBI Taxonomy" id="8319"/>
    <lineage>
        <taxon>Eukaryota</taxon>
        <taxon>Metazoa</taxon>
        <taxon>Chordata</taxon>
        <taxon>Craniata</taxon>
        <taxon>Vertebrata</taxon>
        <taxon>Euteleostomi</taxon>
        <taxon>Amphibia</taxon>
        <taxon>Batrachia</taxon>
        <taxon>Caudata</taxon>
        <taxon>Salamandroidea</taxon>
        <taxon>Salamandridae</taxon>
        <taxon>Pleurodelinae</taxon>
        <taxon>Pleurodeles</taxon>
    </lineage>
</organism>
<evidence type="ECO:0000313" key="3">
    <source>
        <dbReference type="Proteomes" id="UP001066276"/>
    </source>
</evidence>
<evidence type="ECO:0000256" key="1">
    <source>
        <dbReference type="SAM" id="MobiDB-lite"/>
    </source>
</evidence>
<dbReference type="AlphaFoldDB" id="A0AAV7V458"/>
<evidence type="ECO:0000313" key="2">
    <source>
        <dbReference type="EMBL" id="KAJ1194768.1"/>
    </source>
</evidence>